<evidence type="ECO:0000259" key="4">
    <source>
        <dbReference type="PROSITE" id="PS51266"/>
    </source>
</evidence>
<comment type="caution">
    <text evidence="5">The sequence shown here is derived from an EMBL/GenBank/DDBJ whole genome shotgun (WGS) entry which is preliminary data.</text>
</comment>
<dbReference type="InterPro" id="IPR052604">
    <property type="entry name" value="Mito_Tim_assembly_helper"/>
</dbReference>
<dbReference type="PROSITE" id="PS51266">
    <property type="entry name" value="ZF_CHY"/>
    <property type="match status" value="1"/>
</dbReference>
<feature type="domain" description="CHY-type" evidence="4">
    <location>
        <begin position="12"/>
        <end position="93"/>
    </location>
</feature>
<sequence>MIIHGIEVKGKLIDEKTRCKHYHKDVDVIAIKFYCCKTYYPCYECHEEEGCGNHQVWPNELFDEKAILCGNCGTELTIEEYLNCHYQCPECHVPFNPGCGRHRHYYFGV</sequence>
<gene>
    <name evidence="5" type="ORF">J2S06_002449</name>
</gene>
<dbReference type="InterPro" id="IPR008913">
    <property type="entry name" value="Znf_CHY"/>
</dbReference>
<accession>A0ABT9VR61</accession>
<evidence type="ECO:0000313" key="5">
    <source>
        <dbReference type="EMBL" id="MDQ0163369.1"/>
    </source>
</evidence>
<keyword evidence="3" id="KW-0862">Zinc</keyword>
<dbReference type="EMBL" id="JAUSTR010000014">
    <property type="protein sequence ID" value="MDQ0163369.1"/>
    <property type="molecule type" value="Genomic_DNA"/>
</dbReference>
<dbReference type="InterPro" id="IPR016694">
    <property type="entry name" value="UCP017292"/>
</dbReference>
<evidence type="ECO:0000256" key="1">
    <source>
        <dbReference type="ARBA" id="ARBA00022723"/>
    </source>
</evidence>
<protein>
    <submittedName>
        <fullName evidence="5">CHY-type Zn-finger protein</fullName>
    </submittedName>
</protein>
<evidence type="ECO:0000313" key="6">
    <source>
        <dbReference type="Proteomes" id="UP001225646"/>
    </source>
</evidence>
<dbReference type="PANTHER" id="PTHR28082:SF1">
    <property type="entry name" value="HELPER OF TIM PROTEIN 13"/>
    <property type="match status" value="1"/>
</dbReference>
<dbReference type="SUPFAM" id="SSF161219">
    <property type="entry name" value="CHY zinc finger-like"/>
    <property type="match status" value="1"/>
</dbReference>
<name>A0ABT9VR61_9BACI</name>
<organism evidence="5 6">
    <name type="scientific">Aeribacillus alveayuensis</name>
    <dbReference type="NCBI Taxonomy" id="279215"/>
    <lineage>
        <taxon>Bacteria</taxon>
        <taxon>Bacillati</taxon>
        <taxon>Bacillota</taxon>
        <taxon>Bacilli</taxon>
        <taxon>Bacillales</taxon>
        <taxon>Bacillaceae</taxon>
        <taxon>Aeribacillus</taxon>
    </lineage>
</organism>
<proteinExistence type="predicted"/>
<dbReference type="Pfam" id="PF05495">
    <property type="entry name" value="zf-CHY"/>
    <property type="match status" value="1"/>
</dbReference>
<reference evidence="5 6" key="1">
    <citation type="submission" date="2023-07" db="EMBL/GenBank/DDBJ databases">
        <title>Genomic Encyclopedia of Type Strains, Phase IV (KMG-IV): sequencing the most valuable type-strain genomes for metagenomic binning, comparative biology and taxonomic classification.</title>
        <authorList>
            <person name="Goeker M."/>
        </authorList>
    </citation>
    <scope>NUCLEOTIDE SEQUENCE [LARGE SCALE GENOMIC DNA]</scope>
    <source>
        <strain evidence="5 6">DSM 19092</strain>
    </source>
</reference>
<dbReference type="PIRSF" id="PIRSF017292">
    <property type="entry name" value="UCP017292_Znf_CHY"/>
    <property type="match status" value="1"/>
</dbReference>
<keyword evidence="6" id="KW-1185">Reference proteome</keyword>
<evidence type="ECO:0000256" key="3">
    <source>
        <dbReference type="ARBA" id="ARBA00022833"/>
    </source>
</evidence>
<evidence type="ECO:0000256" key="2">
    <source>
        <dbReference type="ARBA" id="ARBA00022771"/>
    </source>
</evidence>
<dbReference type="Proteomes" id="UP001225646">
    <property type="component" value="Unassembled WGS sequence"/>
</dbReference>
<dbReference type="InterPro" id="IPR037274">
    <property type="entry name" value="Znf_CHY_sf"/>
</dbReference>
<keyword evidence="1" id="KW-0479">Metal-binding</keyword>
<dbReference type="PANTHER" id="PTHR28082">
    <property type="entry name" value="ZINC FINGER PROTEIN"/>
    <property type="match status" value="1"/>
</dbReference>
<dbReference type="RefSeq" id="WP_419152493.1">
    <property type="nucleotide sequence ID" value="NZ_JAUSTR010000014.1"/>
</dbReference>
<keyword evidence="2" id="KW-0863">Zinc-finger</keyword>